<dbReference type="AlphaFoldDB" id="A0A060DS58"/>
<reference evidence="1 2" key="1">
    <citation type="journal article" date="2014" name="Genome Announc.">
        <title>Complete Genome Sequence of the Model Rhizosphere Strain Azospirillum brasilense Az39, Successfully Applied in Agriculture.</title>
        <authorList>
            <person name="Rivera D."/>
            <person name="Revale S."/>
            <person name="Molina R."/>
            <person name="Gualpa J."/>
            <person name="Puente M."/>
            <person name="Maroniche G."/>
            <person name="Paris G."/>
            <person name="Baker D."/>
            <person name="Clavijo B."/>
            <person name="McLay K."/>
            <person name="Spaepen S."/>
            <person name="Perticari A."/>
            <person name="Vazquez M."/>
            <person name="Wisniewski-Dye F."/>
            <person name="Watkins C."/>
            <person name="Martinez-Abarca F."/>
            <person name="Vanderleyden J."/>
            <person name="Cassan F."/>
        </authorList>
    </citation>
    <scope>NUCLEOTIDE SEQUENCE [LARGE SCALE GENOMIC DNA]</scope>
    <source>
        <strain evidence="1 2">Az39</strain>
        <plasmid evidence="1">AbAZ39_p1</plasmid>
    </source>
</reference>
<proteinExistence type="predicted"/>
<protein>
    <submittedName>
        <fullName evidence="1">Uncharacterized protein</fullName>
    </submittedName>
</protein>
<evidence type="ECO:0000313" key="2">
    <source>
        <dbReference type="Proteomes" id="UP000027186"/>
    </source>
</evidence>
<accession>A0A060DS58</accession>
<dbReference type="KEGG" id="abq:ABAZ39_18860"/>
<dbReference type="RefSeq" id="WP_040134306.1">
    <property type="nucleotide sequence ID" value="NZ_CP007794.1"/>
</dbReference>
<organism evidence="1 2">
    <name type="scientific">Azospirillum argentinense</name>
    <dbReference type="NCBI Taxonomy" id="2970906"/>
    <lineage>
        <taxon>Bacteria</taxon>
        <taxon>Pseudomonadati</taxon>
        <taxon>Pseudomonadota</taxon>
        <taxon>Alphaproteobacteria</taxon>
        <taxon>Rhodospirillales</taxon>
        <taxon>Azospirillaceae</taxon>
        <taxon>Azospirillum</taxon>
    </lineage>
</organism>
<name>A0A060DS58_9PROT</name>
<dbReference type="Proteomes" id="UP000027186">
    <property type="component" value="Plasmid AbAZ39_p1"/>
</dbReference>
<gene>
    <name evidence="1" type="ORF">ABAZ39_18860</name>
</gene>
<geneLocation type="plasmid" evidence="1 2">
    <name>AbAZ39_p1</name>
</geneLocation>
<sequence length="173" mass="18676">MGAVHFLTNGRGAQHPAGGLHLQRLPMGAAVDWQAAVMMECRRQGALSPGLFAYLERAGLLERCTFLASDGAADPLRFRYLGAPTRNFFGRGWARQMAGRPDQDDPHHVLAEGFAAEYLEAMEGGVPVLNRVVISGLSAAPLVYQHALIGWKERTGRRAVLCCMHVPAVAGQA</sequence>
<dbReference type="EMBL" id="CP007794">
    <property type="protein sequence ID" value="AIB13993.1"/>
    <property type="molecule type" value="Genomic_DNA"/>
</dbReference>
<keyword evidence="1" id="KW-0614">Plasmid</keyword>
<evidence type="ECO:0000313" key="1">
    <source>
        <dbReference type="EMBL" id="AIB13993.1"/>
    </source>
</evidence>